<dbReference type="RefSeq" id="XP_044552899.1">
    <property type="nucleotide sequence ID" value="XM_044692990.1"/>
</dbReference>
<reference evidence="2 3" key="1">
    <citation type="journal article" date="2018" name="BMC Genomics">
        <title>The genome of Naegleria lovaniensis, the basis for a comparative approach to unravel pathogenicity factors of the human pathogenic amoeba N. fowleri.</title>
        <authorList>
            <person name="Liechti N."/>
            <person name="Schurch N."/>
            <person name="Bruggmann R."/>
            <person name="Wittwer M."/>
        </authorList>
    </citation>
    <scope>NUCLEOTIDE SEQUENCE [LARGE SCALE GENOMIC DNA]</scope>
    <source>
        <strain evidence="2 3">ATCC 30569</strain>
    </source>
</reference>
<keyword evidence="1" id="KW-0472">Membrane</keyword>
<gene>
    <name evidence="2" type="ORF">C9374_000346</name>
</gene>
<evidence type="ECO:0000313" key="3">
    <source>
        <dbReference type="Proteomes" id="UP000816034"/>
    </source>
</evidence>
<protein>
    <submittedName>
        <fullName evidence="2">Uncharacterized protein</fullName>
    </submittedName>
</protein>
<keyword evidence="1" id="KW-0812">Transmembrane</keyword>
<evidence type="ECO:0000256" key="1">
    <source>
        <dbReference type="SAM" id="Phobius"/>
    </source>
</evidence>
<keyword evidence="3" id="KW-1185">Reference proteome</keyword>
<accession>A0AA88GXJ5</accession>
<evidence type="ECO:0000313" key="2">
    <source>
        <dbReference type="EMBL" id="KAG2388907.1"/>
    </source>
</evidence>
<dbReference type="SUPFAM" id="SSF63825">
    <property type="entry name" value="YWTD domain"/>
    <property type="match status" value="1"/>
</dbReference>
<proteinExistence type="predicted"/>
<name>A0AA88GXJ5_NAELO</name>
<dbReference type="GeneID" id="68092808"/>
<comment type="caution">
    <text evidence="2">The sequence shown here is derived from an EMBL/GenBank/DDBJ whole genome shotgun (WGS) entry which is preliminary data.</text>
</comment>
<feature type="transmembrane region" description="Helical" evidence="1">
    <location>
        <begin position="361"/>
        <end position="380"/>
    </location>
</feature>
<dbReference type="EMBL" id="PYSW02000009">
    <property type="protein sequence ID" value="KAG2388907.1"/>
    <property type="molecule type" value="Genomic_DNA"/>
</dbReference>
<organism evidence="2 3">
    <name type="scientific">Naegleria lovaniensis</name>
    <name type="common">Amoeba</name>
    <dbReference type="NCBI Taxonomy" id="51637"/>
    <lineage>
        <taxon>Eukaryota</taxon>
        <taxon>Discoba</taxon>
        <taxon>Heterolobosea</taxon>
        <taxon>Tetramitia</taxon>
        <taxon>Eutetramitia</taxon>
        <taxon>Vahlkampfiidae</taxon>
        <taxon>Naegleria</taxon>
    </lineage>
</organism>
<keyword evidence="1" id="KW-1133">Transmembrane helix</keyword>
<dbReference type="AlphaFoldDB" id="A0AA88GXJ5"/>
<sequence>MNFFYMDEMGNFTTFLAWDKFNVVKTVPFDSRYMFFGSYSDGYLLQYDSSKPWVNTELGKNSSNPLLLATATPHIIRPSCVLVHPNNDLVLMSGGPGYGKTGGGLLIWSRKKYQATILNHTQLIENHATHSMVLHPNMTDVLIAGTTIAPGSGGQQLATLAQLYMLNLTSNQIMWKMAPLPGVAYYYELIVAPQTGYVYGMTDNDIFFVFNPNTMQVIHNKTVAHACVSQGPHLFVPHVNGKEIYLTLSTGIFRIEPYNFTLTMVFTSKYAMCGGVIMKSGWFYFISNSHVYGFQLFNGTNVNPVPSLSVQPPKPSPIPSRSITPKASVSLWKPQISSSVWNPTNNRTAVSLGVSIFERNIVGFCGVIVVLILMLCNLSINI</sequence>
<dbReference type="Proteomes" id="UP000816034">
    <property type="component" value="Unassembled WGS sequence"/>
</dbReference>